<dbReference type="CDD" id="cd07770">
    <property type="entry name" value="ASKHA_NBD_FGGY_GntK"/>
    <property type="match status" value="1"/>
</dbReference>
<protein>
    <submittedName>
        <fullName evidence="7">Gluconokinase</fullName>
    </submittedName>
</protein>
<dbReference type="InterPro" id="IPR043129">
    <property type="entry name" value="ATPase_NBD"/>
</dbReference>
<reference evidence="7 8" key="1">
    <citation type="journal article" date="2015" name="Genome Announc.">
        <title>Expanding the biotechnology potential of lactobacilli through comparative genomics of 213 strains and associated genera.</title>
        <authorList>
            <person name="Sun Z."/>
            <person name="Harris H.M."/>
            <person name="McCann A."/>
            <person name="Guo C."/>
            <person name="Argimon S."/>
            <person name="Zhang W."/>
            <person name="Yang X."/>
            <person name="Jeffery I.B."/>
            <person name="Cooney J.C."/>
            <person name="Kagawa T.F."/>
            <person name="Liu W."/>
            <person name="Song Y."/>
            <person name="Salvetti E."/>
            <person name="Wrobel A."/>
            <person name="Rasinkangas P."/>
            <person name="Parkhill J."/>
            <person name="Rea M.C."/>
            <person name="O'Sullivan O."/>
            <person name="Ritari J."/>
            <person name="Douillard F.P."/>
            <person name="Paul Ross R."/>
            <person name="Yang R."/>
            <person name="Briner A.E."/>
            <person name="Felis G.E."/>
            <person name="de Vos W.M."/>
            <person name="Barrangou R."/>
            <person name="Klaenhammer T.R."/>
            <person name="Caufield P.W."/>
            <person name="Cui Y."/>
            <person name="Zhang H."/>
            <person name="O'Toole P.W."/>
        </authorList>
    </citation>
    <scope>NUCLEOTIDE SEQUENCE [LARGE SCALE GENOMIC DNA]</scope>
    <source>
        <strain evidence="7 8">DSM 19906</strain>
    </source>
</reference>
<dbReference type="PROSITE" id="PS00445">
    <property type="entry name" value="FGGY_KINASES_2"/>
    <property type="match status" value="1"/>
</dbReference>
<dbReference type="Pfam" id="PF00370">
    <property type="entry name" value="FGGY_N"/>
    <property type="match status" value="1"/>
</dbReference>
<keyword evidence="3 4" id="KW-0418">Kinase</keyword>
<feature type="domain" description="Carbohydrate kinase FGGY N-terminal" evidence="5">
    <location>
        <begin position="42"/>
        <end position="286"/>
    </location>
</feature>
<evidence type="ECO:0000256" key="3">
    <source>
        <dbReference type="ARBA" id="ARBA00022777"/>
    </source>
</evidence>
<keyword evidence="2 4" id="KW-0808">Transferase</keyword>
<evidence type="ECO:0000313" key="7">
    <source>
        <dbReference type="EMBL" id="KRL20603.1"/>
    </source>
</evidence>
<dbReference type="AlphaFoldDB" id="A0A0R1NVC3"/>
<dbReference type="InterPro" id="IPR018484">
    <property type="entry name" value="FGGY_N"/>
</dbReference>
<dbReference type="PANTHER" id="PTHR43095">
    <property type="entry name" value="SUGAR KINASE"/>
    <property type="match status" value="1"/>
</dbReference>
<organism evidence="7 8">
    <name type="scientific">Lentilactobacillus kisonensis DSM 19906 = JCM 15041</name>
    <dbReference type="NCBI Taxonomy" id="1423766"/>
    <lineage>
        <taxon>Bacteria</taxon>
        <taxon>Bacillati</taxon>
        <taxon>Bacillota</taxon>
        <taxon>Bacilli</taxon>
        <taxon>Lactobacillales</taxon>
        <taxon>Lactobacillaceae</taxon>
        <taxon>Lentilactobacillus</taxon>
    </lineage>
</organism>
<dbReference type="SUPFAM" id="SSF53067">
    <property type="entry name" value="Actin-like ATPase domain"/>
    <property type="match status" value="2"/>
</dbReference>
<dbReference type="GO" id="GO:0019521">
    <property type="term" value="P:D-gluconate metabolic process"/>
    <property type="evidence" value="ECO:0007669"/>
    <property type="project" value="InterPro"/>
</dbReference>
<accession>A0A0R1NVC3</accession>
<evidence type="ECO:0000256" key="4">
    <source>
        <dbReference type="RuleBase" id="RU003733"/>
    </source>
</evidence>
<dbReference type="EMBL" id="AZEB01000023">
    <property type="protein sequence ID" value="KRL20603.1"/>
    <property type="molecule type" value="Genomic_DNA"/>
</dbReference>
<name>A0A0R1NVC3_9LACO</name>
<evidence type="ECO:0000256" key="1">
    <source>
        <dbReference type="ARBA" id="ARBA00009156"/>
    </source>
</evidence>
<dbReference type="InterPro" id="IPR018485">
    <property type="entry name" value="FGGY_C"/>
</dbReference>
<dbReference type="NCBIfam" id="TIGR01314">
    <property type="entry name" value="gntK_FGGY"/>
    <property type="match status" value="1"/>
</dbReference>
<dbReference type="GO" id="GO:0046316">
    <property type="term" value="F:gluconokinase activity"/>
    <property type="evidence" value="ECO:0007669"/>
    <property type="project" value="InterPro"/>
</dbReference>
<proteinExistence type="inferred from homology"/>
<evidence type="ECO:0000259" key="6">
    <source>
        <dbReference type="Pfam" id="PF02782"/>
    </source>
</evidence>
<dbReference type="InterPro" id="IPR050406">
    <property type="entry name" value="FGGY_Carb_Kinase"/>
</dbReference>
<comment type="similarity">
    <text evidence="1 4">Belongs to the FGGY kinase family.</text>
</comment>
<dbReference type="PIRSF" id="PIRSF000538">
    <property type="entry name" value="GlpK"/>
    <property type="match status" value="1"/>
</dbReference>
<keyword evidence="8" id="KW-1185">Reference proteome</keyword>
<dbReference type="Proteomes" id="UP000051439">
    <property type="component" value="Unassembled WGS sequence"/>
</dbReference>
<dbReference type="Pfam" id="PF02782">
    <property type="entry name" value="FGGY_C"/>
    <property type="match status" value="1"/>
</dbReference>
<feature type="domain" description="Carbohydrate kinase FGGY C-terminal" evidence="6">
    <location>
        <begin position="296"/>
        <end position="490"/>
    </location>
</feature>
<dbReference type="InterPro" id="IPR000577">
    <property type="entry name" value="Carb_kinase_FGGY"/>
</dbReference>
<dbReference type="Gene3D" id="3.30.420.40">
    <property type="match status" value="2"/>
</dbReference>
<dbReference type="InterPro" id="IPR006002">
    <property type="entry name" value="Gluconate_kinase"/>
</dbReference>
<dbReference type="PANTHER" id="PTHR43095:SF2">
    <property type="entry name" value="GLUCONOKINASE"/>
    <property type="match status" value="1"/>
</dbReference>
<evidence type="ECO:0000259" key="5">
    <source>
        <dbReference type="Pfam" id="PF00370"/>
    </source>
</evidence>
<evidence type="ECO:0000313" key="8">
    <source>
        <dbReference type="Proteomes" id="UP000051439"/>
    </source>
</evidence>
<sequence length="559" mass="62581">MVLNSERITYVFNYAPAIIFYQFKASLTVWLPPRKEVIYMDYTLGVDIGTTSVKTVLYDIHGKVHGYSNDGYPLYQDTPDMAEEDPEEIFSAMSDGITEILRKANLQKGELKGVAFSCAMHSLILLDDNHKPLTRAITWGDNRAVKYADDLKHSPEGMEIYQHTGTPIHPMTPLTKLIWLRNDHPDLFKQARWFVGIKEYILYRLFGVLKEDYSIANATGMFNIYNLDWDDQALKIAGVTREQLPELVDTTYQLKGMHEEYAKVLGIDAETPFIIGASDGPLANLGVNAIKPGVVAVTIGTSGAVRVVTDKPKTDPKARVFCYYLAKDMWVVGGPVNNGGVVFRWVRDQLCAPEKVTAEQMHIDPYDLLTEIAAKIPAGADGLLFFPFLGGERAPIWDANARGSFFGLNRTHTRAHMIRAVLEGIVYNLYTVMLALEEVVGRPKSIQASGGFARSALWRQMLTDIFEQDVAIPESFESTALGAATLGMYSLGLIDSLSDVSNFVGTTVVHHPDPKNFNAYRELIPIYIRLSRSLEPEYKNIADYQRRHEHEDADANKEG</sequence>
<dbReference type="InterPro" id="IPR018483">
    <property type="entry name" value="Carb_kinase_FGGY_CS"/>
</dbReference>
<dbReference type="PATRIC" id="fig|1423766.4.peg.1430"/>
<comment type="caution">
    <text evidence="7">The sequence shown here is derived from an EMBL/GenBank/DDBJ whole genome shotgun (WGS) entry which is preliminary data.</text>
</comment>
<gene>
    <name evidence="7" type="ORF">FC98_GL001384</name>
</gene>
<evidence type="ECO:0000256" key="2">
    <source>
        <dbReference type="ARBA" id="ARBA00022679"/>
    </source>
</evidence>